<dbReference type="AlphaFoldDB" id="A0AAE0THB7"/>
<reference evidence="1" key="1">
    <citation type="journal article" date="2021" name="Genome Biol. Evol.">
        <title>A High-Quality Reference Genome for a Parasitic Bivalve with Doubly Uniparental Inheritance (Bivalvia: Unionida).</title>
        <authorList>
            <person name="Smith C.H."/>
        </authorList>
    </citation>
    <scope>NUCLEOTIDE SEQUENCE</scope>
    <source>
        <strain evidence="1">CHS0354</strain>
    </source>
</reference>
<accession>A0AAE0THB7</accession>
<reference evidence="1" key="3">
    <citation type="submission" date="2023-05" db="EMBL/GenBank/DDBJ databases">
        <authorList>
            <person name="Smith C.H."/>
        </authorList>
    </citation>
    <scope>NUCLEOTIDE SEQUENCE</scope>
    <source>
        <strain evidence="1">CHS0354</strain>
        <tissue evidence="1">Mantle</tissue>
    </source>
</reference>
<evidence type="ECO:0000313" key="2">
    <source>
        <dbReference type="Proteomes" id="UP001195483"/>
    </source>
</evidence>
<proteinExistence type="predicted"/>
<keyword evidence="2" id="KW-1185">Reference proteome</keyword>
<dbReference type="EMBL" id="JAEAOA010000720">
    <property type="protein sequence ID" value="KAK3609978.1"/>
    <property type="molecule type" value="Genomic_DNA"/>
</dbReference>
<protein>
    <submittedName>
        <fullName evidence="1">Uncharacterized protein</fullName>
    </submittedName>
</protein>
<dbReference type="Proteomes" id="UP001195483">
    <property type="component" value="Unassembled WGS sequence"/>
</dbReference>
<comment type="caution">
    <text evidence="1">The sequence shown here is derived from an EMBL/GenBank/DDBJ whole genome shotgun (WGS) entry which is preliminary data.</text>
</comment>
<reference evidence="1" key="2">
    <citation type="journal article" date="2021" name="Genome Biol. Evol.">
        <title>Developing a high-quality reference genome for a parasitic bivalve with doubly uniparental inheritance (Bivalvia: Unionida).</title>
        <authorList>
            <person name="Smith C.H."/>
        </authorList>
    </citation>
    <scope>NUCLEOTIDE SEQUENCE</scope>
    <source>
        <strain evidence="1">CHS0354</strain>
        <tissue evidence="1">Mantle</tissue>
    </source>
</reference>
<sequence>MDGLALFHMDENVEGIRFLHTFTPEAAEASIADWLQIPIIAKPYQYCLDAAMVSVTLLQDKMDKARRKRVNRVMKTYKII</sequence>
<evidence type="ECO:0000313" key="1">
    <source>
        <dbReference type="EMBL" id="KAK3609978.1"/>
    </source>
</evidence>
<organism evidence="1 2">
    <name type="scientific">Potamilus streckersoni</name>
    <dbReference type="NCBI Taxonomy" id="2493646"/>
    <lineage>
        <taxon>Eukaryota</taxon>
        <taxon>Metazoa</taxon>
        <taxon>Spiralia</taxon>
        <taxon>Lophotrochozoa</taxon>
        <taxon>Mollusca</taxon>
        <taxon>Bivalvia</taxon>
        <taxon>Autobranchia</taxon>
        <taxon>Heteroconchia</taxon>
        <taxon>Palaeoheterodonta</taxon>
        <taxon>Unionida</taxon>
        <taxon>Unionoidea</taxon>
        <taxon>Unionidae</taxon>
        <taxon>Ambleminae</taxon>
        <taxon>Lampsilini</taxon>
        <taxon>Potamilus</taxon>
    </lineage>
</organism>
<gene>
    <name evidence="1" type="ORF">CHS0354_011817</name>
</gene>
<name>A0AAE0THB7_9BIVA</name>